<dbReference type="AlphaFoldDB" id="A0A4Z0L6M9"/>
<dbReference type="InterPro" id="IPR025438">
    <property type="entry name" value="DUF4180"/>
</dbReference>
<protein>
    <submittedName>
        <fullName evidence="2">DUF4180 domain-containing protein</fullName>
    </submittedName>
</protein>
<name>A0A4Z0L6M9_9FLAO</name>
<proteinExistence type="predicted"/>
<keyword evidence="3" id="KW-1185">Reference proteome</keyword>
<dbReference type="EMBL" id="SRLH01000004">
    <property type="protein sequence ID" value="TGD58166.1"/>
    <property type="molecule type" value="Genomic_DNA"/>
</dbReference>
<dbReference type="Pfam" id="PF13788">
    <property type="entry name" value="DUF4180"/>
    <property type="match status" value="1"/>
</dbReference>
<evidence type="ECO:0000313" key="2">
    <source>
        <dbReference type="EMBL" id="TGD58166.1"/>
    </source>
</evidence>
<dbReference type="Proteomes" id="UP000297407">
    <property type="component" value="Unassembled WGS sequence"/>
</dbReference>
<comment type="caution">
    <text evidence="2">The sequence shown here is derived from an EMBL/GenBank/DDBJ whole genome shotgun (WGS) entry which is preliminary data.</text>
</comment>
<accession>A0A4Z0L6M9</accession>
<sequence>MTIITHQNNNTKMAEVISENTVIGSIEDGLDILGDLYYQGFDAIILYEKNITPLFFDLKNRMAGEILQKFSNYRMRLSIIGDYGKYERKSVQDFIFESNKTGHVTFVNTLQEALNRFSA</sequence>
<reference evidence="2 3" key="1">
    <citation type="submission" date="2019-04" db="EMBL/GenBank/DDBJ databases">
        <title>Flavobacterium sp. strain DS2-A Genome sequencing and assembly.</title>
        <authorList>
            <person name="Kim I."/>
        </authorList>
    </citation>
    <scope>NUCLEOTIDE SEQUENCE [LARGE SCALE GENOMIC DNA]</scope>
    <source>
        <strain evidence="2 3">DS2-A</strain>
    </source>
</reference>
<evidence type="ECO:0000259" key="1">
    <source>
        <dbReference type="Pfam" id="PF13788"/>
    </source>
</evidence>
<feature type="domain" description="DUF4180" evidence="1">
    <location>
        <begin position="9"/>
        <end position="116"/>
    </location>
</feature>
<gene>
    <name evidence="2" type="ORF">E4635_09170</name>
</gene>
<organism evidence="2 3">
    <name type="scientific">Flavobacterium humi</name>
    <dbReference type="NCBI Taxonomy" id="2562683"/>
    <lineage>
        <taxon>Bacteria</taxon>
        <taxon>Pseudomonadati</taxon>
        <taxon>Bacteroidota</taxon>
        <taxon>Flavobacteriia</taxon>
        <taxon>Flavobacteriales</taxon>
        <taxon>Flavobacteriaceae</taxon>
        <taxon>Flavobacterium</taxon>
    </lineage>
</organism>
<evidence type="ECO:0000313" key="3">
    <source>
        <dbReference type="Proteomes" id="UP000297407"/>
    </source>
</evidence>
<dbReference type="OrthoDB" id="8595425at2"/>